<feature type="region of interest" description="Disordered" evidence="1">
    <location>
        <begin position="112"/>
        <end position="146"/>
    </location>
</feature>
<name>A0A9W6BC12_9CHLO</name>
<comment type="caution">
    <text evidence="2">The sequence shown here is derived from an EMBL/GenBank/DDBJ whole genome shotgun (WGS) entry which is preliminary data.</text>
</comment>
<proteinExistence type="predicted"/>
<dbReference type="OrthoDB" id="534861at2759"/>
<protein>
    <submittedName>
        <fullName evidence="2">Uncharacterized protein</fullName>
    </submittedName>
</protein>
<sequence>MNRVYTSAQVRAGQMKGLKNPHKMATGPVSLAQASGCLSAVLLLTTPSDARAAEFLATTTSDTGLTSKLLVPDEADGGSAAASLKAQEGSERFAAPRNLTCPDLLTQPILSMQSSSSSAEIELPVSEEELTPSQGEDVGAAPAASAPEPPAVAAAVIPSNPTAHACDIARLRGPLPYSAHISSRMTYTICGMRSSAGPSLPGRSA</sequence>
<dbReference type="EMBL" id="BRXU01000002">
    <property type="protein sequence ID" value="GLC49376.1"/>
    <property type="molecule type" value="Genomic_DNA"/>
</dbReference>
<reference evidence="2 3" key="1">
    <citation type="journal article" date="2023" name="Commun. Biol.">
        <title>Reorganization of the ancestral sex-determining regions during the evolution of trioecy in Pleodorina starrii.</title>
        <authorList>
            <person name="Takahashi K."/>
            <person name="Suzuki S."/>
            <person name="Kawai-Toyooka H."/>
            <person name="Yamamoto K."/>
            <person name="Hamaji T."/>
            <person name="Ootsuki R."/>
            <person name="Yamaguchi H."/>
            <person name="Kawachi M."/>
            <person name="Higashiyama T."/>
            <person name="Nozaki H."/>
        </authorList>
    </citation>
    <scope>NUCLEOTIDE SEQUENCE [LARGE SCALE GENOMIC DNA]</scope>
    <source>
        <strain evidence="2 3">NIES-4479</strain>
    </source>
</reference>
<dbReference type="AlphaFoldDB" id="A0A9W6BC12"/>
<evidence type="ECO:0000256" key="1">
    <source>
        <dbReference type="SAM" id="MobiDB-lite"/>
    </source>
</evidence>
<organism evidence="2 3">
    <name type="scientific">Pleodorina starrii</name>
    <dbReference type="NCBI Taxonomy" id="330485"/>
    <lineage>
        <taxon>Eukaryota</taxon>
        <taxon>Viridiplantae</taxon>
        <taxon>Chlorophyta</taxon>
        <taxon>core chlorophytes</taxon>
        <taxon>Chlorophyceae</taxon>
        <taxon>CS clade</taxon>
        <taxon>Chlamydomonadales</taxon>
        <taxon>Volvocaceae</taxon>
        <taxon>Pleodorina</taxon>
    </lineage>
</organism>
<dbReference type="Proteomes" id="UP001165080">
    <property type="component" value="Unassembled WGS sequence"/>
</dbReference>
<keyword evidence="3" id="KW-1185">Reference proteome</keyword>
<evidence type="ECO:0000313" key="3">
    <source>
        <dbReference type="Proteomes" id="UP001165080"/>
    </source>
</evidence>
<accession>A0A9W6BC12</accession>
<evidence type="ECO:0000313" key="2">
    <source>
        <dbReference type="EMBL" id="GLC49376.1"/>
    </source>
</evidence>
<gene>
    <name evidence="2" type="primary">PLEST006503</name>
    <name evidence="2" type="ORF">PLESTB_000212800</name>
</gene>